<dbReference type="OrthoDB" id="415411at2759"/>
<dbReference type="GO" id="GO:0047429">
    <property type="term" value="F:nucleoside triphosphate diphosphatase activity"/>
    <property type="evidence" value="ECO:0007669"/>
    <property type="project" value="TreeGrafter"/>
</dbReference>
<evidence type="ECO:0008006" key="5">
    <source>
        <dbReference type="Google" id="ProtNLM"/>
    </source>
</evidence>
<name>A0A7H9HXV2_9SACH</name>
<keyword evidence="2" id="KW-0812">Transmembrane</keyword>
<keyword evidence="2" id="KW-1133">Transmembrane helix</keyword>
<dbReference type="Proteomes" id="UP000510647">
    <property type="component" value="Chromosome 8"/>
</dbReference>
<feature type="compositionally biased region" description="Low complexity" evidence="1">
    <location>
        <begin position="603"/>
        <end position="636"/>
    </location>
</feature>
<dbReference type="GO" id="GO:0009141">
    <property type="term" value="P:nucleoside triphosphate metabolic process"/>
    <property type="evidence" value="ECO:0007669"/>
    <property type="project" value="TreeGrafter"/>
</dbReference>
<dbReference type="Gene3D" id="3.40.720.10">
    <property type="entry name" value="Alkaline Phosphatase, subunit A"/>
    <property type="match status" value="1"/>
</dbReference>
<evidence type="ECO:0000313" key="3">
    <source>
        <dbReference type="EMBL" id="QLQ82564.1"/>
    </source>
</evidence>
<organism evidence="3 4">
    <name type="scientific">Torulaspora globosa</name>
    <dbReference type="NCBI Taxonomy" id="48254"/>
    <lineage>
        <taxon>Eukaryota</taxon>
        <taxon>Fungi</taxon>
        <taxon>Dikarya</taxon>
        <taxon>Ascomycota</taxon>
        <taxon>Saccharomycotina</taxon>
        <taxon>Saccharomycetes</taxon>
        <taxon>Saccharomycetales</taxon>
        <taxon>Saccharomycetaceae</taxon>
        <taxon>Torulaspora</taxon>
    </lineage>
</organism>
<sequence>MSDIDSLVSVNGVNDERVLEEDYLNDERRVTIGRWGRLKYWIRRNLLSRDRSGESWQGYGIPLYELNGEGQEVGGTVEPVATFVYRHSNKIPWRLIARFMGLSGFFVITAFLIFGAIESGPGKGPVSTSSFFDPYVRYSNGTLDFFPLTVMVSLDGFHPSLISKKYTPFLYQLYTLEYDGNVTSTPFMIPCFPSQTFPNHWSLVTGKYPRDHSIVSNVFWDADLKEEFYPGQLDPLIWANTSRPIWQVLQTAFNHKSAKEFPFKVATHMWPGSEVNFTGLPQIPAERMPYYIDAFDVNEKLEKKLDKVLGYVDIDSIEKRPQLILSYLPQVDAFGHKHGYPINDPENEKFGKFTQVLGDVDSFVEGLFEGLRERNVMNFTNIVIVSDHGMSNIEFPKHVLIWEELLDKKLIKDHIEHAYGEGPMMAITTKDSGDVNEIYQELKKSLANQGELGSNFKVYLNGNFPEHFKFNDLTNRRIAPIWIIPEPGYAVMSQKFAKKQRSNLIGNHGYDNHETDMRSLFIGAGPFFENGYVEPFENVEIFDMLCDIFGVAMGDRLGDQQDSFFYKKMLQQPLVDDFESLRGKYGNGTAYNVIWGGEEEDTSTSTSTSTSALSSTSTSSTSSVGSTSASSTSTTSAASTTAGWLDDLLHDAKELLDDLVDEIQEIAEDIQHEIK</sequence>
<dbReference type="SUPFAM" id="SSF53649">
    <property type="entry name" value="Alkaline phosphatase-like"/>
    <property type="match status" value="1"/>
</dbReference>
<feature type="transmembrane region" description="Helical" evidence="2">
    <location>
        <begin position="95"/>
        <end position="117"/>
    </location>
</feature>
<gene>
    <name evidence="3" type="ORF">HG537_0H03270</name>
</gene>
<evidence type="ECO:0000313" key="4">
    <source>
        <dbReference type="Proteomes" id="UP000510647"/>
    </source>
</evidence>
<reference evidence="3 4" key="1">
    <citation type="submission" date="2020-06" db="EMBL/GenBank/DDBJ databases">
        <title>The yeast mating-type switching endonuclease HO is a domesticated member of an unorthodox homing genetic element family.</title>
        <authorList>
            <person name="Coughlan A.Y."/>
            <person name="Lombardi L."/>
            <person name="Braun-Galleani S."/>
            <person name="Martos A.R."/>
            <person name="Galeote V."/>
            <person name="Bigey F."/>
            <person name="Dequin S."/>
            <person name="Byrne K.P."/>
            <person name="Wolfe K.H."/>
        </authorList>
    </citation>
    <scope>NUCLEOTIDE SEQUENCE [LARGE SCALE GENOMIC DNA]</scope>
    <source>
        <strain evidence="3 4">CBS2947</strain>
    </source>
</reference>
<keyword evidence="4" id="KW-1185">Reference proteome</keyword>
<dbReference type="CDD" id="cd16018">
    <property type="entry name" value="Enpp"/>
    <property type="match status" value="1"/>
</dbReference>
<dbReference type="InterPro" id="IPR017850">
    <property type="entry name" value="Alkaline_phosphatase_core_sf"/>
</dbReference>
<dbReference type="AlphaFoldDB" id="A0A7H9HXV2"/>
<dbReference type="PANTHER" id="PTHR10151">
    <property type="entry name" value="ECTONUCLEOTIDE PYROPHOSPHATASE/PHOSPHODIESTERASE"/>
    <property type="match status" value="1"/>
</dbReference>
<feature type="region of interest" description="Disordered" evidence="1">
    <location>
        <begin position="599"/>
        <end position="636"/>
    </location>
</feature>
<dbReference type="Pfam" id="PF01663">
    <property type="entry name" value="Phosphodiest"/>
    <property type="match status" value="1"/>
</dbReference>
<dbReference type="GO" id="GO:0017111">
    <property type="term" value="F:ribonucleoside triphosphate phosphatase activity"/>
    <property type="evidence" value="ECO:0007669"/>
    <property type="project" value="TreeGrafter"/>
</dbReference>
<evidence type="ECO:0000256" key="1">
    <source>
        <dbReference type="SAM" id="MobiDB-lite"/>
    </source>
</evidence>
<accession>A0A7H9HXV2</accession>
<keyword evidence="2" id="KW-0472">Membrane</keyword>
<dbReference type="PANTHER" id="PTHR10151:SF120">
    <property type="entry name" value="BIS(5'-ADENOSYL)-TRIPHOSPHATASE"/>
    <property type="match status" value="1"/>
</dbReference>
<dbReference type="InterPro" id="IPR002591">
    <property type="entry name" value="Phosphodiest/P_Trfase"/>
</dbReference>
<protein>
    <recommendedName>
        <fullName evidence="5">Phosphodiest-domain-containing protein</fullName>
    </recommendedName>
</protein>
<evidence type="ECO:0000256" key="2">
    <source>
        <dbReference type="SAM" id="Phobius"/>
    </source>
</evidence>
<proteinExistence type="predicted"/>
<dbReference type="Gene3D" id="3.30.1360.180">
    <property type="match status" value="1"/>
</dbReference>
<dbReference type="EMBL" id="CP059274">
    <property type="protein sequence ID" value="QLQ82564.1"/>
    <property type="molecule type" value="Genomic_DNA"/>
</dbReference>